<keyword evidence="1" id="KW-0812">Transmembrane</keyword>
<accession>A0ABT2LJ38</accession>
<keyword evidence="3" id="KW-1185">Reference proteome</keyword>
<evidence type="ECO:0000313" key="3">
    <source>
        <dbReference type="Proteomes" id="UP001320831"/>
    </source>
</evidence>
<name>A0ABT2LJ38_9HYPH</name>
<dbReference type="EMBL" id="JAOCZP010000001">
    <property type="protein sequence ID" value="MCT7373443.1"/>
    <property type="molecule type" value="Genomic_DNA"/>
</dbReference>
<dbReference type="InterPro" id="IPR014456">
    <property type="entry name" value="UCP010244_IM"/>
</dbReference>
<evidence type="ECO:0000313" key="2">
    <source>
        <dbReference type="EMBL" id="MCT7373443.1"/>
    </source>
</evidence>
<reference evidence="2 3" key="1">
    <citation type="submission" date="2022-09" db="EMBL/GenBank/DDBJ databases">
        <title>Chelativorans salina sp. nov., a novel slightly halophilic bacterium isolated from a saline lake sediment enrichment.</title>
        <authorList>
            <person name="Gao L."/>
            <person name="Fang B.-Z."/>
            <person name="Li W.-J."/>
        </authorList>
    </citation>
    <scope>NUCLEOTIDE SEQUENCE [LARGE SCALE GENOMIC DNA]</scope>
    <source>
        <strain evidence="2 3">EGI FJ00035</strain>
    </source>
</reference>
<organism evidence="2 3">
    <name type="scientific">Chelativorans salis</name>
    <dbReference type="NCBI Taxonomy" id="2978478"/>
    <lineage>
        <taxon>Bacteria</taxon>
        <taxon>Pseudomonadati</taxon>
        <taxon>Pseudomonadota</taxon>
        <taxon>Alphaproteobacteria</taxon>
        <taxon>Hyphomicrobiales</taxon>
        <taxon>Phyllobacteriaceae</taxon>
        <taxon>Chelativorans</taxon>
    </lineage>
</organism>
<dbReference type="Proteomes" id="UP001320831">
    <property type="component" value="Unassembled WGS sequence"/>
</dbReference>
<keyword evidence="1" id="KW-0472">Membrane</keyword>
<dbReference type="PIRSF" id="PIRSF010244">
    <property type="entry name" value="UCP010244_imp"/>
    <property type="match status" value="1"/>
</dbReference>
<proteinExistence type="predicted"/>
<comment type="caution">
    <text evidence="2">The sequence shown here is derived from an EMBL/GenBank/DDBJ whole genome shotgun (WGS) entry which is preliminary data.</text>
</comment>
<sequence length="183" mass="20072">MARLSYALLLGLVGAGIVHLAILFLLPSYSVRDAWTRLSAVAAPYDTVRFDREKLAGKVPIPADPFIEAAACRFDLSRGSLHVHGEGSVPFWSMSLYDHQGLNVFSISDRATPDGTLDFIVLTPAQMQHVRSRFAPDLGQSVFIETDVEEGIVLLRVFVPDETWEGAATVFLDGISCEPRPLD</sequence>
<keyword evidence="1" id="KW-1133">Transmembrane helix</keyword>
<dbReference type="RefSeq" id="WP_260899764.1">
    <property type="nucleotide sequence ID" value="NZ_JAOCZP010000001.1"/>
</dbReference>
<evidence type="ECO:0000256" key="1">
    <source>
        <dbReference type="SAM" id="Phobius"/>
    </source>
</evidence>
<gene>
    <name evidence="2" type="ORF">N5A92_00060</name>
</gene>
<feature type="transmembrane region" description="Helical" evidence="1">
    <location>
        <begin position="6"/>
        <end position="26"/>
    </location>
</feature>
<protein>
    <submittedName>
        <fullName evidence="2">DUF1254 domain-containing protein</fullName>
    </submittedName>
</protein>